<evidence type="ECO:0000256" key="4">
    <source>
        <dbReference type="SAM" id="SignalP"/>
    </source>
</evidence>
<keyword evidence="7" id="KW-1185">Reference proteome</keyword>
<sequence length="281" mass="31145">MKITYILFLSLCLLLFPNSISAERPSLQAMIDEAEAGGTVMISPGYYEENITIDKPLSLIGERDVTINSCENAPVVAISGDGVQLDNVSIEQCNEDNGDLAAVYVTGDQHHLSNLEIQSSQMGLQLFEANQIVVEESTIRGTRKENGIDLWKTNDTTIKEVKIDTILDGIYMEQSHRNTIVQNVIENARYGIHLMFTNDTVIEQNQSQHNFTGAMVMEAQNVLIKNNDFSFNNQNVNSQGLLLYLTSDIVAENNLFASNRVGAFIEDSSNAAIETSFNLIQ</sequence>
<accession>A0ABX8F9S9</accession>
<organism evidence="6 7">
    <name type="scientific">Cytobacillus gottheilii</name>
    <dbReference type="NCBI Taxonomy" id="859144"/>
    <lineage>
        <taxon>Bacteria</taxon>
        <taxon>Bacillati</taxon>
        <taxon>Bacillota</taxon>
        <taxon>Bacilli</taxon>
        <taxon>Bacillales</taxon>
        <taxon>Bacillaceae</taxon>
        <taxon>Cytobacillus</taxon>
    </lineage>
</organism>
<keyword evidence="3" id="KW-0833">Ubl conjugation pathway</keyword>
<dbReference type="PANTHER" id="PTHR22990">
    <property type="entry name" value="F-BOX ONLY PROTEIN"/>
    <property type="match status" value="1"/>
</dbReference>
<dbReference type="Gene3D" id="2.160.20.10">
    <property type="entry name" value="Single-stranded right-handed beta-helix, Pectin lyase-like"/>
    <property type="match status" value="1"/>
</dbReference>
<name>A0ABX8F9S9_9BACI</name>
<keyword evidence="2" id="KW-0677">Repeat</keyword>
<gene>
    <name evidence="6" type="ORF">J1899_19750</name>
</gene>
<dbReference type="SMART" id="SM00710">
    <property type="entry name" value="PbH1"/>
    <property type="match status" value="6"/>
</dbReference>
<protein>
    <submittedName>
        <fullName evidence="6">Right-handed parallel beta-helix repeat-containing protein</fullName>
    </submittedName>
</protein>
<proteinExistence type="predicted"/>
<feature type="domain" description="Periplasmic copper-binding protein NosD beta helix" evidence="5">
    <location>
        <begin position="134"/>
        <end position="274"/>
    </location>
</feature>
<evidence type="ECO:0000256" key="1">
    <source>
        <dbReference type="ARBA" id="ARBA00004906"/>
    </source>
</evidence>
<evidence type="ECO:0000256" key="2">
    <source>
        <dbReference type="ARBA" id="ARBA00022737"/>
    </source>
</evidence>
<feature type="chain" id="PRO_5045777064" evidence="4">
    <location>
        <begin position="23"/>
        <end position="281"/>
    </location>
</feature>
<keyword evidence="4" id="KW-0732">Signal</keyword>
<evidence type="ECO:0000259" key="5">
    <source>
        <dbReference type="Pfam" id="PF05048"/>
    </source>
</evidence>
<dbReference type="InterPro" id="IPR022441">
    <property type="entry name" value="Para_beta_helix_rpt-2"/>
</dbReference>
<dbReference type="InterPro" id="IPR051550">
    <property type="entry name" value="SCF-Subunits/Alg-Epimerases"/>
</dbReference>
<evidence type="ECO:0000313" key="6">
    <source>
        <dbReference type="EMBL" id="QVY61168.1"/>
    </source>
</evidence>
<comment type="pathway">
    <text evidence="1">Protein modification; protein ubiquitination.</text>
</comment>
<dbReference type="EMBL" id="CP071709">
    <property type="protein sequence ID" value="QVY61168.1"/>
    <property type="molecule type" value="Genomic_DNA"/>
</dbReference>
<evidence type="ECO:0000256" key="3">
    <source>
        <dbReference type="ARBA" id="ARBA00022786"/>
    </source>
</evidence>
<dbReference type="InterPro" id="IPR012334">
    <property type="entry name" value="Pectin_lyas_fold"/>
</dbReference>
<reference evidence="6 7" key="1">
    <citation type="submission" date="2021-03" db="EMBL/GenBank/DDBJ databases">
        <title>The first data on the complete genome of the tetrodotoxin-producing bacterium.</title>
        <authorList>
            <person name="Melnikova D.I."/>
            <person name="Nijland R."/>
            <person name="Magarlamov T.Y."/>
        </authorList>
    </citation>
    <scope>NUCLEOTIDE SEQUENCE [LARGE SCALE GENOMIC DNA]</scope>
    <source>
        <strain evidence="6 7">1839</strain>
    </source>
</reference>
<feature type="signal peptide" evidence="4">
    <location>
        <begin position="1"/>
        <end position="22"/>
    </location>
</feature>
<dbReference type="RefSeq" id="WP_214476148.1">
    <property type="nucleotide sequence ID" value="NZ_CP071709.1"/>
</dbReference>
<dbReference type="SUPFAM" id="SSF51126">
    <property type="entry name" value="Pectin lyase-like"/>
    <property type="match status" value="1"/>
</dbReference>
<dbReference type="NCBIfam" id="TIGR03804">
    <property type="entry name" value="para_beta_helix"/>
    <property type="match status" value="1"/>
</dbReference>
<evidence type="ECO:0000313" key="7">
    <source>
        <dbReference type="Proteomes" id="UP000679247"/>
    </source>
</evidence>
<dbReference type="InterPro" id="IPR011050">
    <property type="entry name" value="Pectin_lyase_fold/virulence"/>
</dbReference>
<dbReference type="Proteomes" id="UP000679247">
    <property type="component" value="Chromosome"/>
</dbReference>
<dbReference type="PANTHER" id="PTHR22990:SF15">
    <property type="entry name" value="F-BOX ONLY PROTEIN 10"/>
    <property type="match status" value="1"/>
</dbReference>
<dbReference type="InterPro" id="IPR007742">
    <property type="entry name" value="NosD_dom"/>
</dbReference>
<dbReference type="InterPro" id="IPR006626">
    <property type="entry name" value="PbH1"/>
</dbReference>
<dbReference type="Pfam" id="PF05048">
    <property type="entry name" value="NosD"/>
    <property type="match status" value="1"/>
</dbReference>